<proteinExistence type="predicted"/>
<dbReference type="InterPro" id="IPR015421">
    <property type="entry name" value="PyrdxlP-dep_Trfase_major"/>
</dbReference>
<dbReference type="InterPro" id="IPR015424">
    <property type="entry name" value="PyrdxlP-dep_Trfase"/>
</dbReference>
<sequence length="423" mass="46963">MRYTVLSKQEKTSMLSEMNIENVDTFYGNMYKLINNEQIKIPNHKSEIEVESILYNMAMKNLPASKAHCFLGAGCYNHHIPAAVESIIGRSEFLTSYTPYQPEISQGTLKAMFEFQTSISRIVGMDISNSSYYDGANSLASAITMSKSINKKNSAVIANTIHPDYIEVAKNYGHSICSMKNPEKQNISCIIVQYPDFHGSIPNLKNIRKIADEHSALMIVVVNEIIALGLLPPPIEADIVCGDASSIGIRNNFGGPHLGILACKKQYIRKISGRLCGETKDRIGNTAYTLTLSTREQHIKREKANSNICTNQALSAIAFTVHISLLGEHGFKKLANINHEKACILADELEKIPGISVKNTSFFNEFVAELPTTNVKLLIKKFIKKNIIAGYPIASDRILLAATELTTNQNIRVFCKALRNKFN</sequence>
<feature type="domain" description="Glycine cleavage system P-protein N-terminal" evidence="2">
    <location>
        <begin position="2"/>
        <end position="416"/>
    </location>
</feature>
<dbReference type="Gene3D" id="3.40.640.10">
    <property type="entry name" value="Type I PLP-dependent aspartate aminotransferase-like (Major domain)"/>
    <property type="match status" value="1"/>
</dbReference>
<dbReference type="EMBL" id="CAWVOK010000003">
    <property type="protein sequence ID" value="CAK8162356.1"/>
    <property type="molecule type" value="Genomic_DNA"/>
</dbReference>
<dbReference type="Pfam" id="PF02347">
    <property type="entry name" value="GDC-P"/>
    <property type="match status" value="1"/>
</dbReference>
<dbReference type="RefSeq" id="WP_338363337.1">
    <property type="nucleotide sequence ID" value="NZ_CAWVOK010000003.1"/>
</dbReference>
<dbReference type="SUPFAM" id="SSF53383">
    <property type="entry name" value="PLP-dependent transferases"/>
    <property type="match status" value="1"/>
</dbReference>
<dbReference type="PANTHER" id="PTHR42806">
    <property type="entry name" value="GLYCINE CLEAVAGE SYSTEM P-PROTEIN"/>
    <property type="match status" value="1"/>
</dbReference>
<reference evidence="3 4" key="1">
    <citation type="submission" date="2024-01" db="EMBL/GenBank/DDBJ databases">
        <authorList>
            <person name="Kunselman E."/>
        </authorList>
    </citation>
    <scope>NUCLEOTIDE SEQUENCE [LARGE SCALE GENOMIC DNA]</scope>
    <source>
        <strain evidence="3">2 abalone samples</strain>
    </source>
</reference>
<comment type="caution">
    <text evidence="3">The sequence shown here is derived from an EMBL/GenBank/DDBJ whole genome shotgun (WGS) entry which is preliminary data.</text>
</comment>
<dbReference type="InterPro" id="IPR049315">
    <property type="entry name" value="GDC-P_N"/>
</dbReference>
<dbReference type="InterPro" id="IPR015422">
    <property type="entry name" value="PyrdxlP-dep_Trfase_small"/>
</dbReference>
<evidence type="ECO:0000313" key="3">
    <source>
        <dbReference type="EMBL" id="CAK8162356.1"/>
    </source>
</evidence>
<gene>
    <name evidence="3" type="primary">gcvPA</name>
    <name evidence="3" type="ORF">CAXC1_120038</name>
</gene>
<name>A0ABM9N702_9RICK</name>
<evidence type="ECO:0000313" key="4">
    <source>
        <dbReference type="Proteomes" id="UP001314181"/>
    </source>
</evidence>
<dbReference type="PANTHER" id="PTHR42806:SF1">
    <property type="entry name" value="GLYCINE DEHYDROGENASE (DECARBOXYLATING)"/>
    <property type="match status" value="1"/>
</dbReference>
<keyword evidence="1 3" id="KW-0560">Oxidoreductase</keyword>
<organism evidence="3 4">
    <name type="scientific">Candidatus Xenohaliotis californiensis</name>
    <dbReference type="NCBI Taxonomy" id="84677"/>
    <lineage>
        <taxon>Bacteria</taxon>
        <taxon>Pseudomonadati</taxon>
        <taxon>Pseudomonadota</taxon>
        <taxon>Alphaproteobacteria</taxon>
        <taxon>Rickettsiales</taxon>
        <taxon>Anaplasmataceae</taxon>
        <taxon>Candidatus Xenohaliotis</taxon>
    </lineage>
</organism>
<accession>A0ABM9N702</accession>
<dbReference type="GO" id="GO:0004375">
    <property type="term" value="F:glycine dehydrogenase (decarboxylating) activity"/>
    <property type="evidence" value="ECO:0007669"/>
    <property type="project" value="UniProtKB-EC"/>
</dbReference>
<dbReference type="EC" id="1.4.4.2" evidence="3"/>
<protein>
    <submittedName>
        <fullName evidence="3">Glycine dehydrogenase (Decarboxylating) subunit 1</fullName>
        <ecNumber evidence="3">1.4.4.2</ecNumber>
    </submittedName>
</protein>
<keyword evidence="4" id="KW-1185">Reference proteome</keyword>
<evidence type="ECO:0000256" key="1">
    <source>
        <dbReference type="ARBA" id="ARBA00023002"/>
    </source>
</evidence>
<dbReference type="Gene3D" id="3.90.1150.10">
    <property type="entry name" value="Aspartate Aminotransferase, domain 1"/>
    <property type="match status" value="1"/>
</dbReference>
<evidence type="ECO:0000259" key="2">
    <source>
        <dbReference type="Pfam" id="PF02347"/>
    </source>
</evidence>
<dbReference type="InterPro" id="IPR023010">
    <property type="entry name" value="GcvPA"/>
</dbReference>
<dbReference type="Proteomes" id="UP001314181">
    <property type="component" value="Unassembled WGS sequence"/>
</dbReference>
<dbReference type="NCBIfam" id="NF001696">
    <property type="entry name" value="PRK00451.1"/>
    <property type="match status" value="1"/>
</dbReference>